<evidence type="ECO:0000313" key="4">
    <source>
        <dbReference type="Proteomes" id="UP000799537"/>
    </source>
</evidence>
<dbReference type="GO" id="GO:0033255">
    <property type="term" value="C:SAS acetyltransferase complex"/>
    <property type="evidence" value="ECO:0007669"/>
    <property type="project" value="InterPro"/>
</dbReference>
<sequence length="499" mass="55755">MLTTHARRKERLPPGRNSVAAVDNNHDDSPPPKRRRLSIRTASHSKHNLSRQTTLDAYAFAKGSAPQPPSKVTVQQPHGPLLQTINGVRTTLDADEDELLRPSPKPERIPQRTSRSPHPAPPQQKQEDKRTLRSQDDGPRLKSELATYFPNYEDVIFDVEQEEEFLTVDTALYITDDTKPGKPESVSPAKTSKSAANGRRTSVNGTAPSPFSPPRSSSSQFNGSPILNLDFMAKTLPEKPEDPLTDEYFLKSHRRAERKEKQSRNIEKERAMHEKVQLDRLLDGLQGHDWLRVLGITGVTDTEAKKFEAKRDYFIAEVQALVDKFRQWREQEKKQRLVKEAAAAAREAEEEGDTTEGSVEPPSSDLNASAARQLQQETVNALKSSARPSGKGKGPAHATSHPGTPTTIPAKLMLPPQPPSPEMPITSFYSKPHLRDAALGKARHGRNVYAFGQPIPDLEEQEFELPDDYVTEDALRANARERRRRKRENAANASSKKTS</sequence>
<feature type="region of interest" description="Disordered" evidence="1">
    <location>
        <begin position="1"/>
        <end position="51"/>
    </location>
</feature>
<feature type="compositionally biased region" description="Basic and acidic residues" evidence="1">
    <location>
        <begin position="125"/>
        <end position="143"/>
    </location>
</feature>
<dbReference type="PANTHER" id="PTHR38422">
    <property type="entry name" value="SOMETHING ABOUT SILENCING PROTEIN 4"/>
    <property type="match status" value="1"/>
</dbReference>
<dbReference type="Proteomes" id="UP000799537">
    <property type="component" value="Unassembled WGS sequence"/>
</dbReference>
<dbReference type="GO" id="GO:0004402">
    <property type="term" value="F:histone acetyltransferase activity"/>
    <property type="evidence" value="ECO:0007669"/>
    <property type="project" value="TreeGrafter"/>
</dbReference>
<feature type="region of interest" description="Disordered" evidence="1">
    <location>
        <begin position="474"/>
        <end position="499"/>
    </location>
</feature>
<dbReference type="GeneID" id="54568771"/>
<dbReference type="Pfam" id="PF15460">
    <property type="entry name" value="SAS4"/>
    <property type="match status" value="1"/>
</dbReference>
<evidence type="ECO:0000259" key="2">
    <source>
        <dbReference type="Pfam" id="PF15460"/>
    </source>
</evidence>
<keyword evidence="4" id="KW-1185">Reference proteome</keyword>
<proteinExistence type="predicted"/>
<feature type="region of interest" description="Disordered" evidence="1">
    <location>
        <begin position="175"/>
        <end position="224"/>
    </location>
</feature>
<feature type="region of interest" description="Disordered" evidence="1">
    <location>
        <begin position="93"/>
        <end position="145"/>
    </location>
</feature>
<dbReference type="RefSeq" id="XP_033672497.1">
    <property type="nucleotide sequence ID" value="XM_033815499.1"/>
</dbReference>
<feature type="domain" description="Something about silencing protein 4" evidence="2">
    <location>
        <begin position="242"/>
        <end position="335"/>
    </location>
</feature>
<reference evidence="3" key="1">
    <citation type="journal article" date="2020" name="Stud. Mycol.">
        <title>101 Dothideomycetes genomes: a test case for predicting lifestyles and emergence of pathogens.</title>
        <authorList>
            <person name="Haridas S."/>
            <person name="Albert R."/>
            <person name="Binder M."/>
            <person name="Bloem J."/>
            <person name="Labutti K."/>
            <person name="Salamov A."/>
            <person name="Andreopoulos B."/>
            <person name="Baker S."/>
            <person name="Barry K."/>
            <person name="Bills G."/>
            <person name="Bluhm B."/>
            <person name="Cannon C."/>
            <person name="Castanera R."/>
            <person name="Culley D."/>
            <person name="Daum C."/>
            <person name="Ezra D."/>
            <person name="Gonzalez J."/>
            <person name="Henrissat B."/>
            <person name="Kuo A."/>
            <person name="Liang C."/>
            <person name="Lipzen A."/>
            <person name="Lutzoni F."/>
            <person name="Magnuson J."/>
            <person name="Mondo S."/>
            <person name="Nolan M."/>
            <person name="Ohm R."/>
            <person name="Pangilinan J."/>
            <person name="Park H.-J."/>
            <person name="Ramirez L."/>
            <person name="Alfaro M."/>
            <person name="Sun H."/>
            <person name="Tritt A."/>
            <person name="Yoshinaga Y."/>
            <person name="Zwiers L.-H."/>
            <person name="Turgeon B."/>
            <person name="Goodwin S."/>
            <person name="Spatafora J."/>
            <person name="Crous P."/>
            <person name="Grigoriev I."/>
        </authorList>
    </citation>
    <scope>NUCLEOTIDE SEQUENCE</scope>
    <source>
        <strain evidence="3">ATCC 36951</strain>
    </source>
</reference>
<dbReference type="InterPro" id="IPR038988">
    <property type="entry name" value="Sas4"/>
</dbReference>
<feature type="compositionally biased region" description="Polar residues" evidence="1">
    <location>
        <begin position="364"/>
        <end position="387"/>
    </location>
</feature>
<feature type="compositionally biased region" description="Low complexity" evidence="1">
    <location>
        <begin position="214"/>
        <end position="224"/>
    </location>
</feature>
<name>A0A6A6CZM3_ZASCE</name>
<protein>
    <recommendedName>
        <fullName evidence="2">Something about silencing protein 4 domain-containing protein</fullName>
    </recommendedName>
</protein>
<feature type="compositionally biased region" description="Basic residues" evidence="1">
    <location>
        <begin position="1"/>
        <end position="10"/>
    </location>
</feature>
<evidence type="ECO:0000313" key="3">
    <source>
        <dbReference type="EMBL" id="KAF2171608.1"/>
    </source>
</evidence>
<dbReference type="PANTHER" id="PTHR38422:SF1">
    <property type="entry name" value="SOMETHING ABOUT SILENCING PROTEIN 4"/>
    <property type="match status" value="1"/>
</dbReference>
<dbReference type="EMBL" id="ML993582">
    <property type="protein sequence ID" value="KAF2171608.1"/>
    <property type="molecule type" value="Genomic_DNA"/>
</dbReference>
<feature type="compositionally biased region" description="Basic residues" evidence="1">
    <location>
        <begin position="32"/>
        <end position="49"/>
    </location>
</feature>
<organism evidence="3 4">
    <name type="scientific">Zasmidium cellare ATCC 36951</name>
    <dbReference type="NCBI Taxonomy" id="1080233"/>
    <lineage>
        <taxon>Eukaryota</taxon>
        <taxon>Fungi</taxon>
        <taxon>Dikarya</taxon>
        <taxon>Ascomycota</taxon>
        <taxon>Pezizomycotina</taxon>
        <taxon>Dothideomycetes</taxon>
        <taxon>Dothideomycetidae</taxon>
        <taxon>Mycosphaerellales</taxon>
        <taxon>Mycosphaerellaceae</taxon>
        <taxon>Zasmidium</taxon>
    </lineage>
</organism>
<feature type="region of interest" description="Disordered" evidence="1">
    <location>
        <begin position="341"/>
        <end position="429"/>
    </location>
</feature>
<feature type="compositionally biased region" description="Polar residues" evidence="1">
    <location>
        <begin position="188"/>
        <end position="207"/>
    </location>
</feature>
<gene>
    <name evidence="3" type="ORF">M409DRAFT_63250</name>
</gene>
<evidence type="ECO:0000256" key="1">
    <source>
        <dbReference type="SAM" id="MobiDB-lite"/>
    </source>
</evidence>
<dbReference type="AlphaFoldDB" id="A0A6A6CZM3"/>
<dbReference type="InterPro" id="IPR029184">
    <property type="entry name" value="Sas4_dom"/>
</dbReference>
<dbReference type="OrthoDB" id="1938992at2759"/>
<accession>A0A6A6CZM3</accession>